<dbReference type="SUPFAM" id="SSF48695">
    <property type="entry name" value="Multiheme cytochromes"/>
    <property type="match status" value="1"/>
</dbReference>
<feature type="binding site" description="axial binding residue" evidence="15">
    <location>
        <position position="41"/>
    </location>
    <ligand>
        <name>heme</name>
        <dbReference type="ChEBI" id="CHEBI:30413"/>
        <label>1</label>
    </ligand>
    <ligandPart>
        <name>Fe</name>
        <dbReference type="ChEBI" id="CHEBI:18248"/>
    </ligandPart>
</feature>
<sequence length="363" mass="40092">MKKRYIALIAAVGIAIGWITLGGTQAVLHATSTTEFCVSCHTMEKPLHEYQGSVHFSNPKGIRAECADCHIPEEPIDYLITKIRASKDIYHEFVTGKIDTDEKYEEHRLAMAETVWAQMRDNDSATCRSCHSFDAMETYDQSASAQKMHLYAKENNQTCIDCHKGVAHFAPQATLDTSAFDHLFDMAKNTKADAEKVYPIESIKMADLATINPTVELITVSNDEGKRTVTVSGYQMKGAESVIYMGEGQRSIIASLTDTGIKALVLGSANTDAYGNEWRSADLTGTIDAPVLASNQPLWDYAEELDNVYCATCHAKIPPNHFTVNSWGPVAKSMGARTDISELNLEILTKFFQNHAKDVATHQ</sequence>
<evidence type="ECO:0000259" key="16">
    <source>
        <dbReference type="Pfam" id="PF03264"/>
    </source>
</evidence>
<comment type="subcellular location">
    <subcellularLocation>
        <location evidence="1">Cell inner membrane</location>
        <topology evidence="1">Single-pass type II membrane protein</topology>
    </subcellularLocation>
</comment>
<dbReference type="PANTHER" id="PTHR30333">
    <property type="entry name" value="CYTOCHROME C-TYPE PROTEIN"/>
    <property type="match status" value="1"/>
</dbReference>
<feature type="binding site" description="covalent" evidence="14">
    <location>
        <position position="40"/>
    </location>
    <ligand>
        <name>heme</name>
        <dbReference type="ChEBI" id="CHEBI:30413"/>
        <label>1</label>
    </ligand>
</feature>
<name>A0A1B9P435_ALILO</name>
<dbReference type="GO" id="GO:0005506">
    <property type="term" value="F:iron ion binding"/>
    <property type="evidence" value="ECO:0007669"/>
    <property type="project" value="UniProtKB-UniRule"/>
</dbReference>
<dbReference type="OrthoDB" id="9782159at2"/>
<feature type="binding site" description="covalent" evidence="14">
    <location>
        <position position="313"/>
    </location>
    <ligand>
        <name>heme</name>
        <dbReference type="ChEBI" id="CHEBI:30413"/>
        <label>5</label>
    </ligand>
</feature>
<feature type="binding site" description="axial binding residue" evidence="15">
    <location>
        <position position="70"/>
    </location>
    <ligand>
        <name>heme</name>
        <dbReference type="ChEBI" id="CHEBI:30413"/>
        <label>2</label>
    </ligand>
    <ligandPart>
        <name>Fe</name>
        <dbReference type="ChEBI" id="CHEBI:18248"/>
    </ligandPart>
</feature>
<keyword evidence="5 13" id="KW-0997">Cell inner membrane</keyword>
<feature type="binding site" description="covalent" evidence="14">
    <location>
        <position position="310"/>
    </location>
    <ligand>
        <name>heme</name>
        <dbReference type="ChEBI" id="CHEBI:30413"/>
        <label>5</label>
    </ligand>
</feature>
<dbReference type="EMBL" id="MAJU01000004">
    <property type="protein sequence ID" value="OCH23267.1"/>
    <property type="molecule type" value="Genomic_DNA"/>
</dbReference>
<feature type="binding site" description="covalent" evidence="14">
    <location>
        <position position="127"/>
    </location>
    <ligand>
        <name>heme</name>
        <dbReference type="ChEBI" id="CHEBI:30413"/>
        <label>3</label>
    </ligand>
</feature>
<dbReference type="AlphaFoldDB" id="A0A1B9P435"/>
<evidence type="ECO:0000256" key="15">
    <source>
        <dbReference type="PIRSR" id="PIRSR000014-2"/>
    </source>
</evidence>
<dbReference type="FunFam" id="1.10.3820.10:FF:000001">
    <property type="entry name" value="Cytochrome c-type protein"/>
    <property type="match status" value="1"/>
</dbReference>
<dbReference type="PANTHER" id="PTHR30333:SF3">
    <property type="entry name" value="CYTOCHROME C-TYPE PROTEIN TORY"/>
    <property type="match status" value="1"/>
</dbReference>
<accession>A0A1B9P435</accession>
<organism evidence="17 18">
    <name type="scientific">Aliivibrio logei</name>
    <name type="common">Vibrio logei</name>
    <dbReference type="NCBI Taxonomy" id="688"/>
    <lineage>
        <taxon>Bacteria</taxon>
        <taxon>Pseudomonadati</taxon>
        <taxon>Pseudomonadota</taxon>
        <taxon>Gammaproteobacteria</taxon>
        <taxon>Vibrionales</taxon>
        <taxon>Vibrionaceae</taxon>
        <taxon>Aliivibrio</taxon>
    </lineage>
</organism>
<dbReference type="Proteomes" id="UP000093523">
    <property type="component" value="Unassembled WGS sequence"/>
</dbReference>
<dbReference type="GO" id="GO:0005886">
    <property type="term" value="C:plasma membrane"/>
    <property type="evidence" value="ECO:0007669"/>
    <property type="project" value="UniProtKB-SubCell"/>
</dbReference>
<keyword evidence="11 13" id="KW-0408">Iron</keyword>
<keyword evidence="7" id="KW-0812">Transmembrane</keyword>
<comment type="caution">
    <text evidence="17">The sequence shown here is derived from an EMBL/GenBank/DDBJ whole genome shotgun (WGS) entry which is preliminary data.</text>
</comment>
<evidence type="ECO:0000256" key="5">
    <source>
        <dbReference type="ARBA" id="ARBA00022519"/>
    </source>
</evidence>
<dbReference type="PIRSF" id="PIRSF000014">
    <property type="entry name" value="4_hem_cytch_TorC"/>
    <property type="match status" value="1"/>
</dbReference>
<dbReference type="GO" id="GO:0009276">
    <property type="term" value="C:Gram-negative-bacterium-type cell wall"/>
    <property type="evidence" value="ECO:0007669"/>
    <property type="project" value="UniProtKB-UniRule"/>
</dbReference>
<keyword evidence="12 13" id="KW-0472">Membrane</keyword>
<keyword evidence="3 13" id="KW-0813">Transport</keyword>
<feature type="binding site" description="axial binding residue" evidence="15">
    <location>
        <position position="163"/>
    </location>
    <ligand>
        <name>heme</name>
        <dbReference type="ChEBI" id="CHEBI:30413"/>
        <label>4</label>
    </ligand>
    <ligandPart>
        <name>Fe</name>
        <dbReference type="ChEBI" id="CHEBI:18248"/>
    </ligandPart>
</feature>
<evidence type="ECO:0000256" key="11">
    <source>
        <dbReference type="ARBA" id="ARBA00023004"/>
    </source>
</evidence>
<dbReference type="GO" id="GO:0020037">
    <property type="term" value="F:heme binding"/>
    <property type="evidence" value="ECO:0007669"/>
    <property type="project" value="UniProtKB-UniRule"/>
</dbReference>
<evidence type="ECO:0000256" key="2">
    <source>
        <dbReference type="ARBA" id="ARBA00006417"/>
    </source>
</evidence>
<evidence type="ECO:0000256" key="3">
    <source>
        <dbReference type="ARBA" id="ARBA00022448"/>
    </source>
</evidence>
<feature type="binding site" description="covalent" evidence="14">
    <location>
        <position position="37"/>
    </location>
    <ligand>
        <name>heme</name>
        <dbReference type="ChEBI" id="CHEBI:30413"/>
        <label>1</label>
    </ligand>
</feature>
<dbReference type="GO" id="GO:0009061">
    <property type="term" value="P:anaerobic respiration"/>
    <property type="evidence" value="ECO:0007669"/>
    <property type="project" value="TreeGrafter"/>
</dbReference>
<evidence type="ECO:0000256" key="6">
    <source>
        <dbReference type="ARBA" id="ARBA00022617"/>
    </source>
</evidence>
<evidence type="ECO:0000256" key="10">
    <source>
        <dbReference type="ARBA" id="ARBA00022989"/>
    </source>
</evidence>
<feature type="binding site" description="covalent" evidence="14">
    <location>
        <position position="69"/>
    </location>
    <ligand>
        <name>heme</name>
        <dbReference type="ChEBI" id="CHEBI:30413"/>
        <label>2</label>
    </ligand>
</feature>
<dbReference type="InterPro" id="IPR038266">
    <property type="entry name" value="NapC/NirT_cytc_sf"/>
</dbReference>
<evidence type="ECO:0000313" key="17">
    <source>
        <dbReference type="EMBL" id="OCH23267.1"/>
    </source>
</evidence>
<feature type="binding site" description="covalent" evidence="14">
    <location>
        <position position="66"/>
    </location>
    <ligand>
        <name>heme</name>
        <dbReference type="ChEBI" id="CHEBI:30413"/>
        <label>2</label>
    </ligand>
</feature>
<dbReference type="Gene3D" id="1.10.3820.10">
    <property type="entry name" value="Di-heme elbow motif domain"/>
    <property type="match status" value="1"/>
</dbReference>
<evidence type="ECO:0000256" key="8">
    <source>
        <dbReference type="ARBA" id="ARBA00022723"/>
    </source>
</evidence>
<protein>
    <recommendedName>
        <fullName evidence="13">Cytochrome c-type protein</fullName>
    </recommendedName>
</protein>
<feature type="binding site" description="covalent" evidence="14">
    <location>
        <position position="130"/>
    </location>
    <ligand>
        <name>heme</name>
        <dbReference type="ChEBI" id="CHEBI:30413"/>
        <label>3</label>
    </ligand>
</feature>
<keyword evidence="9 13" id="KW-0249">Electron transport</keyword>
<evidence type="ECO:0000256" key="1">
    <source>
        <dbReference type="ARBA" id="ARBA00004249"/>
    </source>
</evidence>
<proteinExistence type="inferred from homology"/>
<reference evidence="17 18" key="1">
    <citation type="submission" date="2016-06" db="EMBL/GenBank/DDBJ databases">
        <authorList>
            <person name="Kjaerup R.B."/>
            <person name="Dalgaard T.S."/>
            <person name="Juul-Madsen H.R."/>
        </authorList>
    </citation>
    <scope>NUCLEOTIDE SEQUENCE [LARGE SCALE GENOMIC DNA]</scope>
    <source>
        <strain evidence="17 18">1S159</strain>
    </source>
</reference>
<keyword evidence="10" id="KW-1133">Transmembrane helix</keyword>
<gene>
    <name evidence="17" type="ORF">A6E04_05010</name>
</gene>
<feature type="binding site" description="covalent" evidence="14">
    <location>
        <position position="162"/>
    </location>
    <ligand>
        <name>heme</name>
        <dbReference type="ChEBI" id="CHEBI:30413"/>
        <label>4</label>
    </ligand>
</feature>
<dbReference type="GO" id="GO:0009055">
    <property type="term" value="F:electron transfer activity"/>
    <property type="evidence" value="ECO:0007669"/>
    <property type="project" value="UniProtKB-UniRule"/>
</dbReference>
<feature type="binding site" description="axial binding residue" evidence="15">
    <location>
        <position position="131"/>
    </location>
    <ligand>
        <name>heme</name>
        <dbReference type="ChEBI" id="CHEBI:30413"/>
        <label>3</label>
    </ligand>
    <ligandPart>
        <name>Fe</name>
        <dbReference type="ChEBI" id="CHEBI:18248"/>
    </ligandPart>
</feature>
<evidence type="ECO:0000313" key="18">
    <source>
        <dbReference type="Proteomes" id="UP000093523"/>
    </source>
</evidence>
<comment type="PTM">
    <text evidence="14">Binds 5 heme groups per subunit.</text>
</comment>
<keyword evidence="8 13" id="KW-0479">Metal-binding</keyword>
<evidence type="ECO:0000256" key="12">
    <source>
        <dbReference type="ARBA" id="ARBA00023136"/>
    </source>
</evidence>
<dbReference type="InterPro" id="IPR009154">
    <property type="entry name" value="Membr-bd_4haem_cyt_TorC"/>
</dbReference>
<evidence type="ECO:0000256" key="4">
    <source>
        <dbReference type="ARBA" id="ARBA00022475"/>
    </source>
</evidence>
<feature type="binding site" description="covalent" evidence="14">
    <location>
        <position position="159"/>
    </location>
    <ligand>
        <name>heme</name>
        <dbReference type="ChEBI" id="CHEBI:30413"/>
        <label>4</label>
    </ligand>
</feature>
<dbReference type="RefSeq" id="WP_065609789.1">
    <property type="nucleotide sequence ID" value="NZ_CAWMPN010000004.1"/>
</dbReference>
<comment type="similarity">
    <text evidence="2 13">Belongs to the TorC/TorY family.</text>
</comment>
<evidence type="ECO:0000256" key="13">
    <source>
        <dbReference type="PIRNR" id="PIRNR000014"/>
    </source>
</evidence>
<evidence type="ECO:0000256" key="9">
    <source>
        <dbReference type="ARBA" id="ARBA00022982"/>
    </source>
</evidence>
<keyword evidence="4 13" id="KW-1003">Cell membrane</keyword>
<feature type="domain" description="NapC/NirT cytochrome c N-terminal" evidence="16">
    <location>
        <begin position="5"/>
        <end position="172"/>
    </location>
</feature>
<dbReference type="InterPro" id="IPR005126">
    <property type="entry name" value="NapC/NirT_cyt_c_N"/>
</dbReference>
<dbReference type="STRING" id="688.A6E04_05010"/>
<keyword evidence="6 13" id="KW-0349">Heme</keyword>
<evidence type="ECO:0000256" key="7">
    <source>
        <dbReference type="ARBA" id="ARBA00022692"/>
    </source>
</evidence>
<dbReference type="InterPro" id="IPR036280">
    <property type="entry name" value="Multihaem_cyt_sf"/>
</dbReference>
<dbReference type="Pfam" id="PF03264">
    <property type="entry name" value="Cytochrom_NNT"/>
    <property type="match status" value="1"/>
</dbReference>
<evidence type="ECO:0000256" key="14">
    <source>
        <dbReference type="PIRSR" id="PIRSR000014-1"/>
    </source>
</evidence>
<dbReference type="InterPro" id="IPR051174">
    <property type="entry name" value="Cytochrome_c-type_ET"/>
</dbReference>
<feature type="binding site" description="axial binding residue" evidence="15">
    <location>
        <position position="314"/>
    </location>
    <ligand>
        <name>heme</name>
        <dbReference type="ChEBI" id="CHEBI:30413"/>
        <label>5</label>
    </ligand>
    <ligandPart>
        <name>Fe</name>
        <dbReference type="ChEBI" id="CHEBI:18248"/>
    </ligandPart>
</feature>